<feature type="domain" description="J" evidence="3">
    <location>
        <begin position="18"/>
        <end position="90"/>
    </location>
</feature>
<dbReference type="PROSITE" id="PS50076">
    <property type="entry name" value="DNAJ_2"/>
    <property type="match status" value="1"/>
</dbReference>
<evidence type="ECO:0000256" key="2">
    <source>
        <dbReference type="SAM" id="Phobius"/>
    </source>
</evidence>
<feature type="transmembrane region" description="Helical" evidence="2">
    <location>
        <begin position="152"/>
        <end position="170"/>
    </location>
</feature>
<dbReference type="EMBL" id="HBFG01000821">
    <property type="protein sequence ID" value="CAD8729140.1"/>
    <property type="molecule type" value="Transcribed_RNA"/>
</dbReference>
<proteinExistence type="predicted"/>
<dbReference type="SMART" id="SM00271">
    <property type="entry name" value="DnaJ"/>
    <property type="match status" value="1"/>
</dbReference>
<dbReference type="PANTHER" id="PTHR44360:SF1">
    <property type="entry name" value="DNAJ HOMOLOG SUBFAMILY B MEMBER 9"/>
    <property type="match status" value="1"/>
</dbReference>
<keyword evidence="2" id="KW-0472">Membrane</keyword>
<keyword evidence="2" id="KW-0812">Transmembrane</keyword>
<sequence>MSDDTPSKAMMMMLAPDGYYTYLNIPKPRPNSEGKEEEVDLDVVKRNYRKLSIRHHPDKPGGDVDTFRTLKRAQTVLSNPKLRQQYDVLGLDLDDDEVEQNNTVSNEDGNGETQTSSQTLVQDIASAALTAVLQFGVRTAILGLISLIIARYRLTLFPALAFLAFVVYKVRSAPIENTSLELLSPFLIGAGMIIMYQASSGSWSTVAADGSQSTHFLLYWLGESITIFMFTYNSMESKPSLASPAFLVLVMIFGTLAALWFRGRWRNYLIVLGLEAFFAIFIAVSFPIFEMILEAILADKLKKVGDKIRAQHKAMERYYESKVTKE</sequence>
<feature type="transmembrane region" description="Helical" evidence="2">
    <location>
        <begin position="268"/>
        <end position="289"/>
    </location>
</feature>
<name>A0A7S0TCR6_9STRA</name>
<keyword evidence="1" id="KW-0143">Chaperone</keyword>
<dbReference type="Pfam" id="PF00226">
    <property type="entry name" value="DnaJ"/>
    <property type="match status" value="1"/>
</dbReference>
<feature type="transmembrane region" description="Helical" evidence="2">
    <location>
        <begin position="182"/>
        <end position="204"/>
    </location>
</feature>
<gene>
    <name evidence="4" type="ORF">PDEL0327_LOCUS633</name>
</gene>
<dbReference type="SUPFAM" id="SSF46565">
    <property type="entry name" value="Chaperone J-domain"/>
    <property type="match status" value="1"/>
</dbReference>
<dbReference type="PANTHER" id="PTHR44360">
    <property type="entry name" value="DNAJ HOMOLOG SUBFAMILY B MEMBER 9"/>
    <property type="match status" value="1"/>
</dbReference>
<dbReference type="CDD" id="cd06257">
    <property type="entry name" value="DnaJ"/>
    <property type="match status" value="1"/>
</dbReference>
<evidence type="ECO:0000313" key="4">
    <source>
        <dbReference type="EMBL" id="CAD8729140.1"/>
    </source>
</evidence>
<protein>
    <recommendedName>
        <fullName evidence="3">J domain-containing protein</fullName>
    </recommendedName>
</protein>
<dbReference type="GO" id="GO:0051087">
    <property type="term" value="F:protein-folding chaperone binding"/>
    <property type="evidence" value="ECO:0007669"/>
    <property type="project" value="TreeGrafter"/>
</dbReference>
<reference evidence="4" key="1">
    <citation type="submission" date="2021-01" db="EMBL/GenBank/DDBJ databases">
        <authorList>
            <person name="Corre E."/>
            <person name="Pelletier E."/>
            <person name="Niang G."/>
            <person name="Scheremetjew M."/>
            <person name="Finn R."/>
            <person name="Kale V."/>
            <person name="Holt S."/>
            <person name="Cochrane G."/>
            <person name="Meng A."/>
            <person name="Brown T."/>
            <person name="Cohen L."/>
        </authorList>
    </citation>
    <scope>NUCLEOTIDE SEQUENCE</scope>
    <source>
        <strain evidence="4">B596</strain>
    </source>
</reference>
<dbReference type="GO" id="GO:0005783">
    <property type="term" value="C:endoplasmic reticulum"/>
    <property type="evidence" value="ECO:0007669"/>
    <property type="project" value="TreeGrafter"/>
</dbReference>
<dbReference type="GO" id="GO:0036503">
    <property type="term" value="P:ERAD pathway"/>
    <property type="evidence" value="ECO:0007669"/>
    <property type="project" value="TreeGrafter"/>
</dbReference>
<feature type="transmembrane region" description="Helical" evidence="2">
    <location>
        <begin position="216"/>
        <end position="235"/>
    </location>
</feature>
<dbReference type="AlphaFoldDB" id="A0A7S0TCR6"/>
<dbReference type="InterPro" id="IPR036869">
    <property type="entry name" value="J_dom_sf"/>
</dbReference>
<accession>A0A7S0TCR6</accession>
<evidence type="ECO:0000256" key="1">
    <source>
        <dbReference type="ARBA" id="ARBA00023186"/>
    </source>
</evidence>
<organism evidence="4">
    <name type="scientific">Pseudo-nitzschia delicatissima</name>
    <dbReference type="NCBI Taxonomy" id="44447"/>
    <lineage>
        <taxon>Eukaryota</taxon>
        <taxon>Sar</taxon>
        <taxon>Stramenopiles</taxon>
        <taxon>Ochrophyta</taxon>
        <taxon>Bacillariophyta</taxon>
        <taxon>Bacillariophyceae</taxon>
        <taxon>Bacillariophycidae</taxon>
        <taxon>Bacillariales</taxon>
        <taxon>Bacillariaceae</taxon>
        <taxon>Pseudo-nitzschia</taxon>
    </lineage>
</organism>
<keyword evidence="2" id="KW-1133">Transmembrane helix</keyword>
<dbReference type="Gene3D" id="1.10.287.110">
    <property type="entry name" value="DnaJ domain"/>
    <property type="match status" value="1"/>
</dbReference>
<dbReference type="InterPro" id="IPR001623">
    <property type="entry name" value="DnaJ_domain"/>
</dbReference>
<dbReference type="InterPro" id="IPR051948">
    <property type="entry name" value="Hsp70_co-chaperone_J-domain"/>
</dbReference>
<feature type="transmembrane region" description="Helical" evidence="2">
    <location>
        <begin position="241"/>
        <end position="261"/>
    </location>
</feature>
<dbReference type="GO" id="GO:0051787">
    <property type="term" value="F:misfolded protein binding"/>
    <property type="evidence" value="ECO:0007669"/>
    <property type="project" value="TreeGrafter"/>
</dbReference>
<evidence type="ECO:0000259" key="3">
    <source>
        <dbReference type="PROSITE" id="PS50076"/>
    </source>
</evidence>